<accession>A0ABQ1I755</accession>
<evidence type="ECO:0000256" key="4">
    <source>
        <dbReference type="SAM" id="SignalP"/>
    </source>
</evidence>
<sequence length="416" mass="47045">MNIYKIALVAAPLLLAGCGAGSDNQENKVDGSLIINTDRNGSELSWEITNSRLEVVASGSGYESSTHYEVDFGFDPGGYRIDFKDEGLDGLCCSYGEGSIEFYVDGQLVLSDNGDFGEFTEQLSQTFVVGDYQNSYADELDGYYADADLLDGYLLKTALHKIIKQGHTDQGYGGAWDFYALGGSEDQYYEQDGSILDIYSEVPNGEDPYNYTIGDDQCGNYSGEGDCYNREHIMPQSWFDSAYPMRSDVHQLYATDGYVNNARGNLPYGEVDESTVDYTSANGSKRGLGHDELGYRQPVFEPIDEFKGDIARVFFYMATRYEDVINPEGTRDDWFEQSEEAYGVFQQNSSDQVYRSWVIELMMRWHEQDPVSQGEIDRNQKAFEFQGNRNPFIDHPEFVQQIWGKEGFESAKFYFN</sequence>
<dbReference type="PANTHER" id="PTHR33607:SF2">
    <property type="entry name" value="ENDONUCLEASE-1"/>
    <property type="match status" value="1"/>
</dbReference>
<keyword evidence="3" id="KW-0378">Hydrolase</keyword>
<evidence type="ECO:0008006" key="7">
    <source>
        <dbReference type="Google" id="ProtNLM"/>
    </source>
</evidence>
<evidence type="ECO:0000256" key="2">
    <source>
        <dbReference type="ARBA" id="ARBA00022722"/>
    </source>
</evidence>
<dbReference type="Proteomes" id="UP000651977">
    <property type="component" value="Unassembled WGS sequence"/>
</dbReference>
<proteinExistence type="inferred from homology"/>
<name>A0ABQ1I755_9ALTE</name>
<comment type="similarity">
    <text evidence="1">Belongs to the EndA/NucM nuclease family.</text>
</comment>
<evidence type="ECO:0000313" key="6">
    <source>
        <dbReference type="Proteomes" id="UP000651977"/>
    </source>
</evidence>
<protein>
    <recommendedName>
        <fullName evidence="7">Endonuclease I</fullName>
    </recommendedName>
</protein>
<dbReference type="PANTHER" id="PTHR33607">
    <property type="entry name" value="ENDONUCLEASE-1"/>
    <property type="match status" value="1"/>
</dbReference>
<evidence type="ECO:0000256" key="3">
    <source>
        <dbReference type="ARBA" id="ARBA00022801"/>
    </source>
</evidence>
<gene>
    <name evidence="5" type="ORF">GCM10007414_36610</name>
</gene>
<dbReference type="InterPro" id="IPR007346">
    <property type="entry name" value="Endonuclease-I"/>
</dbReference>
<evidence type="ECO:0000313" key="5">
    <source>
        <dbReference type="EMBL" id="GGB19888.1"/>
    </source>
</evidence>
<feature type="signal peptide" evidence="4">
    <location>
        <begin position="1"/>
        <end position="22"/>
    </location>
</feature>
<keyword evidence="2" id="KW-0540">Nuclease</keyword>
<organism evidence="5 6">
    <name type="scientific">Agarivorans gilvus</name>
    <dbReference type="NCBI Taxonomy" id="680279"/>
    <lineage>
        <taxon>Bacteria</taxon>
        <taxon>Pseudomonadati</taxon>
        <taxon>Pseudomonadota</taxon>
        <taxon>Gammaproteobacteria</taxon>
        <taxon>Alteromonadales</taxon>
        <taxon>Alteromonadaceae</taxon>
        <taxon>Agarivorans</taxon>
    </lineage>
</organism>
<evidence type="ECO:0000256" key="1">
    <source>
        <dbReference type="ARBA" id="ARBA00006429"/>
    </source>
</evidence>
<keyword evidence="4" id="KW-0732">Signal</keyword>
<dbReference type="SUPFAM" id="SSF54060">
    <property type="entry name" value="His-Me finger endonucleases"/>
    <property type="match status" value="1"/>
</dbReference>
<keyword evidence="6" id="KW-1185">Reference proteome</keyword>
<dbReference type="InterPro" id="IPR044925">
    <property type="entry name" value="His-Me_finger_sf"/>
</dbReference>
<dbReference type="PROSITE" id="PS51257">
    <property type="entry name" value="PROKAR_LIPOPROTEIN"/>
    <property type="match status" value="1"/>
</dbReference>
<comment type="caution">
    <text evidence="5">The sequence shown here is derived from an EMBL/GenBank/DDBJ whole genome shotgun (WGS) entry which is preliminary data.</text>
</comment>
<dbReference type="EMBL" id="BMDY01000032">
    <property type="protein sequence ID" value="GGB19888.1"/>
    <property type="molecule type" value="Genomic_DNA"/>
</dbReference>
<dbReference type="RefSeq" id="WP_055732501.1">
    <property type="nucleotide sequence ID" value="NZ_BMDY01000032.1"/>
</dbReference>
<dbReference type="Pfam" id="PF04231">
    <property type="entry name" value="Endonuclease_1"/>
    <property type="match status" value="1"/>
</dbReference>
<reference evidence="6" key="1">
    <citation type="journal article" date="2019" name="Int. J. Syst. Evol. Microbiol.">
        <title>The Global Catalogue of Microorganisms (GCM) 10K type strain sequencing project: providing services to taxonomists for standard genome sequencing and annotation.</title>
        <authorList>
            <consortium name="The Broad Institute Genomics Platform"/>
            <consortium name="The Broad Institute Genome Sequencing Center for Infectious Disease"/>
            <person name="Wu L."/>
            <person name="Ma J."/>
        </authorList>
    </citation>
    <scope>NUCLEOTIDE SEQUENCE [LARGE SCALE GENOMIC DNA]</scope>
    <source>
        <strain evidence="6">CGMCC 1.10131</strain>
    </source>
</reference>
<feature type="chain" id="PRO_5046776067" description="Endonuclease I" evidence="4">
    <location>
        <begin position="23"/>
        <end position="416"/>
    </location>
</feature>